<dbReference type="Gene3D" id="3.40.50.300">
    <property type="entry name" value="P-loop containing nucleotide triphosphate hydrolases"/>
    <property type="match status" value="1"/>
</dbReference>
<name>L7JI21_PYRO1</name>
<dbReference type="EMBL" id="JH795166">
    <property type="protein sequence ID" value="ELQ67489.1"/>
    <property type="molecule type" value="Genomic_DNA"/>
</dbReference>
<feature type="domain" description="Nephrocystin 3-like N-terminal" evidence="2">
    <location>
        <begin position="302"/>
        <end position="484"/>
    </location>
</feature>
<dbReference type="PANTHER" id="PTHR10039:SF14">
    <property type="entry name" value="NACHT DOMAIN-CONTAINING PROTEIN"/>
    <property type="match status" value="1"/>
</dbReference>
<accession>L7JI21</accession>
<dbReference type="SUPFAM" id="SSF52540">
    <property type="entry name" value="P-loop containing nucleoside triphosphate hydrolases"/>
    <property type="match status" value="1"/>
</dbReference>
<protein>
    <recommendedName>
        <fullName evidence="2">Nephrocystin 3-like N-terminal domain-containing protein</fullName>
    </recommendedName>
</protein>
<dbReference type="InterPro" id="IPR027417">
    <property type="entry name" value="P-loop_NTPase"/>
</dbReference>
<proteinExistence type="predicted"/>
<dbReference type="AlphaFoldDB" id="L7JI21"/>
<dbReference type="Pfam" id="PF24883">
    <property type="entry name" value="NPHP3_N"/>
    <property type="match status" value="1"/>
</dbReference>
<evidence type="ECO:0000259" key="2">
    <source>
        <dbReference type="Pfam" id="PF24883"/>
    </source>
</evidence>
<gene>
    <name evidence="3" type="ORF">OOW_P131scaffold00314g62</name>
</gene>
<evidence type="ECO:0000313" key="3">
    <source>
        <dbReference type="EMBL" id="ELQ67489.1"/>
    </source>
</evidence>
<keyword evidence="1" id="KW-0677">Repeat</keyword>
<sequence length="1239" mass="138895">MTTPQNDLFARARDDFLSTLTPQEQAQISSCSSIEDVLESIRGLQSLTKVKRRVNPCMKKVKALGDNLAPYFHILEIFCGSNPEWANIVLGALRLVLQLASQFVTFFEKLCDTVEALNAKLPRYKELYDSLSQVGATPISSRLRDSLSEIYCLLFEFFSAVGRVFSKKDGSRSLSLAIPQFACSPEFDFIAGVRKTSAVVASLMWKPFDARFEVTLAKITMHADIVRHELQFAHLGDLRDAFDTEAVEMSRKHHESIAMLENLSDDQKLQARVAFRESVIRWLDTPEYKNTFEDACQEKTEGTNEWLFEDPNFARWYDDDNYEPIHKGQPSPRQHPASLLWINGKPGSGKTVLACSVVEVLSKGDASNSNEPPPVVCYYFFSHKPMGKNTLFDFLRATAVQIFHAFNKLEKITDLFAFALQSWQTSGPASKAELLEIISQCLSYLPNLHCVIDGVDECTENEALITQIAQWCRYSPLKAVLLSRPNIETLRRSVRQDCQVQLTSHVIESDILLYVELAVSELFEQGLLPEDMQKSSVISHLTQRAEGMFLWVRLMVSYLSSPGMTRSERRSIIMERACEGLDGLDSIYVRIQKRIESLNAHSLALARRALVWPLLEFATFNWISLCLSSLKTYEDKHGSWDEVANMIRNSMDFLEQQLRIMTWIEVLYTYEGSTVRLTSSVRDAIWMPSIGYGIEPGQQNDLVSLIKELIDDLISIDGSWGNTLRENPAEIWGDVAVFAKSRFLKYTGAGAMESLAPRLEKEEEEEEAGHTLISTDTPVFSISVSSADAATLGVLSIFPNKAFFKGWQDRTDIPWHPSSKKWSPEWGLWSGTSPPSAPRTSSDLAIASSGWLATYEAFSVGESRSESKIIVAIPLDADDIAACLRQSLGFSAGAWKCSFPLTIAPGLDKISILNNIIRIDAQRGTYISQRIPSESHPQLQLAWNPETIFSIRYSYQIYWSADSRYIAFTDNGIRHQTFLGLFSSGPLEEGLKLVNFVTMAVPREVALSNCTFHRTAPLFLYQSNNFIFLWEIGKAKICFSACGKYITITHHGRPWPELMQVPAELLGQQHRLGKRPWDDGDGAVESKKRSKTAEIGSKETTLAFAKLPAVISAAVDVHQDSAAGISATMLQNNSTRELTILNGDTELTRTISVAKLPETIQMRSASSIVWLPSQIGPNSNAQCRLIITSKPEEVYCSDEPAAASHLPMVVRKDVRALEVKEYPFRLRDSAHEDGHSPDS</sequence>
<dbReference type="InterPro" id="IPR056884">
    <property type="entry name" value="NPHP3-like_N"/>
</dbReference>
<evidence type="ECO:0000256" key="1">
    <source>
        <dbReference type="ARBA" id="ARBA00022737"/>
    </source>
</evidence>
<organism>
    <name type="scientific">Pyricularia oryzae (strain P131)</name>
    <name type="common">Rice blast fungus</name>
    <name type="synonym">Magnaporthe oryzae</name>
    <dbReference type="NCBI Taxonomy" id="1143193"/>
    <lineage>
        <taxon>Eukaryota</taxon>
        <taxon>Fungi</taxon>
        <taxon>Dikarya</taxon>
        <taxon>Ascomycota</taxon>
        <taxon>Pezizomycotina</taxon>
        <taxon>Sordariomycetes</taxon>
        <taxon>Sordariomycetidae</taxon>
        <taxon>Magnaporthales</taxon>
        <taxon>Pyriculariaceae</taxon>
        <taxon>Pyricularia</taxon>
    </lineage>
</organism>
<dbReference type="PANTHER" id="PTHR10039">
    <property type="entry name" value="AMELOGENIN"/>
    <property type="match status" value="1"/>
</dbReference>
<reference evidence="3" key="1">
    <citation type="journal article" date="2012" name="PLoS Genet.">
        <title>Comparative analysis of the genomes of two field isolates of the rice blast fungus Magnaporthe oryzae.</title>
        <authorList>
            <person name="Xue M."/>
            <person name="Yang J."/>
            <person name="Li Z."/>
            <person name="Hu S."/>
            <person name="Yao N."/>
            <person name="Dean R.A."/>
            <person name="Zhao W."/>
            <person name="Shen M."/>
            <person name="Zhang H."/>
            <person name="Li C."/>
            <person name="Liu L."/>
            <person name="Cao L."/>
            <person name="Xu X."/>
            <person name="Xing Y."/>
            <person name="Hsiang T."/>
            <person name="Zhang Z."/>
            <person name="Xu J.R."/>
            <person name="Peng Y.L."/>
        </authorList>
    </citation>
    <scope>NUCLEOTIDE SEQUENCE [LARGE SCALE GENOMIC DNA]</scope>
    <source>
        <strain evidence="3">P131</strain>
    </source>
</reference>